<dbReference type="RefSeq" id="WP_230038387.1">
    <property type="nucleotide sequence ID" value="NZ_JAJJMM010000001.1"/>
</dbReference>
<dbReference type="EMBL" id="JAJJMM010000001">
    <property type="protein sequence ID" value="MCC9065012.1"/>
    <property type="molecule type" value="Genomic_DNA"/>
</dbReference>
<sequence length="107" mass="12025">MSKLENFKELNGDFYDPATKGFKDGTPLSIDYNQMINPFTTNNHMSIEEARERAYAYVVKDDGIDLLKAASGSNEFKKIDVKPSKNPDGTEKKDAMGFTIYESVDCL</sequence>
<organism evidence="1 2">
    <name type="scientific">Flavobacterium piscisymbiosum</name>
    <dbReference type="NCBI Taxonomy" id="2893753"/>
    <lineage>
        <taxon>Bacteria</taxon>
        <taxon>Pseudomonadati</taxon>
        <taxon>Bacteroidota</taxon>
        <taxon>Flavobacteriia</taxon>
        <taxon>Flavobacteriales</taxon>
        <taxon>Flavobacteriaceae</taxon>
        <taxon>Flavobacterium</taxon>
    </lineage>
</organism>
<name>A0ABS8MHQ4_9FLAO</name>
<protein>
    <submittedName>
        <fullName evidence="1">Uncharacterized protein</fullName>
    </submittedName>
</protein>
<dbReference type="Proteomes" id="UP001430679">
    <property type="component" value="Unassembled WGS sequence"/>
</dbReference>
<evidence type="ECO:0000313" key="2">
    <source>
        <dbReference type="Proteomes" id="UP001430679"/>
    </source>
</evidence>
<keyword evidence="2" id="KW-1185">Reference proteome</keyword>
<reference evidence="1" key="1">
    <citation type="submission" date="2021-11" db="EMBL/GenBank/DDBJ databases">
        <title>Description of novel Flavobacterium species.</title>
        <authorList>
            <person name="Saticioglu I.B."/>
            <person name="Ay H."/>
            <person name="Altun S."/>
            <person name="Duman M."/>
        </authorList>
    </citation>
    <scope>NUCLEOTIDE SEQUENCE</scope>
    <source>
        <strain evidence="1">F-30</strain>
    </source>
</reference>
<comment type="caution">
    <text evidence="1">The sequence shown here is derived from an EMBL/GenBank/DDBJ whole genome shotgun (WGS) entry which is preliminary data.</text>
</comment>
<proteinExistence type="predicted"/>
<evidence type="ECO:0000313" key="1">
    <source>
        <dbReference type="EMBL" id="MCC9065012.1"/>
    </source>
</evidence>
<accession>A0ABS8MHQ4</accession>
<gene>
    <name evidence="1" type="ORF">LNP81_18565</name>
</gene>